<feature type="domain" description="HD" evidence="1">
    <location>
        <begin position="34"/>
        <end position="132"/>
    </location>
</feature>
<name>A0A7C3IWH0_9CREN</name>
<dbReference type="AlphaFoldDB" id="A0A7C3IWH0"/>
<accession>A0A7C3IWH0</accession>
<sequence length="203" mass="22151">MQGSEGCDRPLYRERLPEIERLCRSAFSEFGAHGWEHVERVRSLCRSIGASEGADLDVLDAAALFHDAARGAKDHALAGAEYAKETLASMGFSPTFCARVHSAISSHSFSSGRAAETLEGKVLADADRLDAMGAIGIYRTIQQNCEKGLPAERVAEHISEKLIKLAPLLYTETARRIGSRRTAILQLYLVSLQEELSSSRSSK</sequence>
<dbReference type="Pfam" id="PF01966">
    <property type="entry name" value="HD"/>
    <property type="match status" value="1"/>
</dbReference>
<gene>
    <name evidence="2" type="ORF">ENS19_00645</name>
</gene>
<dbReference type="InterPro" id="IPR003607">
    <property type="entry name" value="HD/PDEase_dom"/>
</dbReference>
<dbReference type="SMART" id="SM00471">
    <property type="entry name" value="HDc"/>
    <property type="match status" value="1"/>
</dbReference>
<evidence type="ECO:0000313" key="2">
    <source>
        <dbReference type="EMBL" id="HFK19774.1"/>
    </source>
</evidence>
<dbReference type="SUPFAM" id="SSF109604">
    <property type="entry name" value="HD-domain/PDEase-like"/>
    <property type="match status" value="1"/>
</dbReference>
<protein>
    <submittedName>
        <fullName evidence="2">HD domain-containing protein</fullName>
    </submittedName>
</protein>
<organism evidence="2">
    <name type="scientific">Candidatus Methanomethylicus mesodigestus</name>
    <dbReference type="NCBI Taxonomy" id="1867258"/>
    <lineage>
        <taxon>Archaea</taxon>
        <taxon>Thermoproteota</taxon>
        <taxon>Methanosuratincolia</taxon>
        <taxon>Candidatus Methanomethylicales</taxon>
        <taxon>Candidatus Methanomethylicaceae</taxon>
        <taxon>Candidatus Methanomethylicus</taxon>
    </lineage>
</organism>
<dbReference type="InterPro" id="IPR006674">
    <property type="entry name" value="HD_domain"/>
</dbReference>
<dbReference type="PANTHER" id="PTHR33594">
    <property type="entry name" value="SUPERFAMILY HYDROLASE, PUTATIVE (AFU_ORTHOLOGUE AFUA_1G03035)-RELATED"/>
    <property type="match status" value="1"/>
</dbReference>
<dbReference type="Gene3D" id="1.10.3210.50">
    <property type="match status" value="1"/>
</dbReference>
<comment type="caution">
    <text evidence="2">The sequence shown here is derived from an EMBL/GenBank/DDBJ whole genome shotgun (WGS) entry which is preliminary data.</text>
</comment>
<dbReference type="PANTHER" id="PTHR33594:SF1">
    <property type="entry name" value="HD_PDEASE DOMAIN-CONTAINING PROTEIN"/>
    <property type="match status" value="1"/>
</dbReference>
<dbReference type="EMBL" id="DSTX01000001">
    <property type="protein sequence ID" value="HFK19774.1"/>
    <property type="molecule type" value="Genomic_DNA"/>
</dbReference>
<dbReference type="CDD" id="cd00077">
    <property type="entry name" value="HDc"/>
    <property type="match status" value="1"/>
</dbReference>
<proteinExistence type="predicted"/>
<reference evidence="2" key="1">
    <citation type="journal article" date="2020" name="mSystems">
        <title>Genome- and Community-Level Interaction Insights into Carbon Utilization and Element Cycling Functions of Hydrothermarchaeota in Hydrothermal Sediment.</title>
        <authorList>
            <person name="Zhou Z."/>
            <person name="Liu Y."/>
            <person name="Xu W."/>
            <person name="Pan J."/>
            <person name="Luo Z.H."/>
            <person name="Li M."/>
        </authorList>
    </citation>
    <scope>NUCLEOTIDE SEQUENCE [LARGE SCALE GENOMIC DNA]</scope>
    <source>
        <strain evidence="2">SpSt-468</strain>
    </source>
</reference>
<evidence type="ECO:0000259" key="1">
    <source>
        <dbReference type="PROSITE" id="PS51831"/>
    </source>
</evidence>
<dbReference type="PROSITE" id="PS51831">
    <property type="entry name" value="HD"/>
    <property type="match status" value="1"/>
</dbReference>